<organism evidence="2 3">
    <name type="scientific">Blastopirellula marina</name>
    <dbReference type="NCBI Taxonomy" id="124"/>
    <lineage>
        <taxon>Bacteria</taxon>
        <taxon>Pseudomonadati</taxon>
        <taxon>Planctomycetota</taxon>
        <taxon>Planctomycetia</taxon>
        <taxon>Pirellulales</taxon>
        <taxon>Pirellulaceae</taxon>
        <taxon>Blastopirellula</taxon>
    </lineage>
</organism>
<dbReference type="RefSeq" id="WP_105359729.1">
    <property type="nucleotide sequence ID" value="NZ_PUIB01000028.1"/>
</dbReference>
<dbReference type="AlphaFoldDB" id="A0A2S8F5D2"/>
<accession>A0A2S8F5D2</accession>
<reference evidence="2 3" key="1">
    <citation type="submission" date="2018-02" db="EMBL/GenBank/DDBJ databases">
        <title>Comparative genomes isolates from brazilian mangrove.</title>
        <authorList>
            <person name="Araujo J.E."/>
            <person name="Taketani R.G."/>
            <person name="Silva M.C.P."/>
            <person name="Loureco M.V."/>
            <person name="Andreote F.D."/>
        </authorList>
    </citation>
    <scope>NUCLEOTIDE SEQUENCE [LARGE SCALE GENOMIC DNA]</scope>
    <source>
        <strain evidence="2 3">NAP PRIS-MGV</strain>
    </source>
</reference>
<keyword evidence="1" id="KW-1133">Transmembrane helix</keyword>
<comment type="caution">
    <text evidence="2">The sequence shown here is derived from an EMBL/GenBank/DDBJ whole genome shotgun (WGS) entry which is preliminary data.</text>
</comment>
<evidence type="ECO:0000313" key="2">
    <source>
        <dbReference type="EMBL" id="PQO27134.1"/>
    </source>
</evidence>
<evidence type="ECO:0000313" key="3">
    <source>
        <dbReference type="Proteomes" id="UP000239388"/>
    </source>
</evidence>
<keyword evidence="1" id="KW-0812">Transmembrane</keyword>
<proteinExistence type="predicted"/>
<feature type="transmembrane region" description="Helical" evidence="1">
    <location>
        <begin position="90"/>
        <end position="108"/>
    </location>
</feature>
<feature type="transmembrane region" description="Helical" evidence="1">
    <location>
        <begin position="128"/>
        <end position="150"/>
    </location>
</feature>
<evidence type="ECO:0000256" key="1">
    <source>
        <dbReference type="SAM" id="Phobius"/>
    </source>
</evidence>
<name>A0A2S8F5D2_9BACT</name>
<dbReference type="EMBL" id="PUIB01000028">
    <property type="protein sequence ID" value="PQO27134.1"/>
    <property type="molecule type" value="Genomic_DNA"/>
</dbReference>
<dbReference type="Proteomes" id="UP000239388">
    <property type="component" value="Unassembled WGS sequence"/>
</dbReference>
<protein>
    <submittedName>
        <fullName evidence="2">Uncharacterized protein</fullName>
    </submittedName>
</protein>
<feature type="transmembrane region" description="Helical" evidence="1">
    <location>
        <begin position="64"/>
        <end position="83"/>
    </location>
</feature>
<sequence>MRPYDSLSPVTGNSPRKLNAWGDLLLSLGYVCLTPAILFALLILAGTITFAFQDGLTLPVRLQWPFAMSVSLVVFLMSSASMARLPARCLLYLSGTATLFCAMVFATINAAEMSAYQGQCGNPLMAGMLFQLACYSTFPGIPLIAFAGIVGQQSVIGE</sequence>
<gene>
    <name evidence="2" type="ORF">C5Y98_28210</name>
</gene>
<keyword evidence="1" id="KW-0472">Membrane</keyword>
<feature type="transmembrane region" description="Helical" evidence="1">
    <location>
        <begin position="24"/>
        <end position="52"/>
    </location>
</feature>